<dbReference type="SMART" id="SM00382">
    <property type="entry name" value="AAA"/>
    <property type="match status" value="1"/>
</dbReference>
<feature type="transmembrane region" description="Helical" evidence="10">
    <location>
        <begin position="303"/>
        <end position="320"/>
    </location>
</feature>
<evidence type="ECO:0000259" key="11">
    <source>
        <dbReference type="PROSITE" id="PS50893"/>
    </source>
</evidence>
<dbReference type="InterPro" id="IPR017871">
    <property type="entry name" value="ABC_transporter-like_CS"/>
</dbReference>
<evidence type="ECO:0000313" key="15">
    <source>
        <dbReference type="Proteomes" id="UP001235760"/>
    </source>
</evidence>
<evidence type="ECO:0000256" key="7">
    <source>
        <dbReference type="ARBA" id="ARBA00022989"/>
    </source>
</evidence>
<dbReference type="PROSITE" id="PS50893">
    <property type="entry name" value="ABC_TRANSPORTER_2"/>
    <property type="match status" value="1"/>
</dbReference>
<keyword evidence="15" id="KW-1185">Reference proteome</keyword>
<evidence type="ECO:0000256" key="6">
    <source>
        <dbReference type="ARBA" id="ARBA00022840"/>
    </source>
</evidence>
<keyword evidence="6" id="KW-0067">ATP-binding</keyword>
<feature type="transmembrane region" description="Helical" evidence="10">
    <location>
        <begin position="326"/>
        <end position="346"/>
    </location>
</feature>
<feature type="domain" description="ABC transporter" evidence="11">
    <location>
        <begin position="501"/>
        <end position="744"/>
    </location>
</feature>
<dbReference type="InterPro" id="IPR036640">
    <property type="entry name" value="ABC1_TM_sf"/>
</dbReference>
<dbReference type="PANTHER" id="PTHR43394">
    <property type="entry name" value="ATP-DEPENDENT PERMEASE MDL1, MITOCHONDRIAL"/>
    <property type="match status" value="1"/>
</dbReference>
<feature type="transmembrane region" description="Helical" evidence="10">
    <location>
        <begin position="217"/>
        <end position="239"/>
    </location>
</feature>
<protein>
    <submittedName>
        <fullName evidence="14">Type I secretion system permease/ATPase</fullName>
    </submittedName>
</protein>
<dbReference type="Proteomes" id="UP001235760">
    <property type="component" value="Unassembled WGS sequence"/>
</dbReference>
<evidence type="ECO:0000256" key="3">
    <source>
        <dbReference type="ARBA" id="ARBA00022692"/>
    </source>
</evidence>
<dbReference type="PROSITE" id="PS50929">
    <property type="entry name" value="ABC_TM1F"/>
    <property type="match status" value="1"/>
</dbReference>
<feature type="transmembrane region" description="Helical" evidence="10">
    <location>
        <begin position="189"/>
        <end position="211"/>
    </location>
</feature>
<sequence>MTSAAAHALAPDAHANGGGAAVDSMDDALLGAVLWLVRHHGVQRTPQSLLDGLGIAQTLTPPLAVRVLDAAGFNASVVEREPRQILALLLPAILLLRNGDACVLVERVVRGQQVAYRMLMPPGEAGGAPVEVLASEAELQAEYSGHVLMATPRLGAPLAGRRADEDLLNPGGHWLWSTLRRFMPYYRGAMLAALLSNVLMLFIGLFTSVVYDRVIPNQAFVTLWSLAAGAGLAIVFDLISRQLRSHLIDQAGKKADLALGAILFRKALSVRLENRPESSGSFAHHLAQLEVVRDFSTSATMSAISDLPFIFLFIGMIWFVGGELVIVLLVAVPLILAMTVGVQHVLRKASTANQRQQADMQGIVIESMEGIETVRAASAQGHFQRQYEESNAMAAQAALRARALSSWVNNLTMVSQQIITVAMLVWGVHLIADGHLTAGALISAVMFAGRVVAPLGGVVSLASRYQGARAALRMLDQLMAQPSERDPAHAYLPRARIAGQVGLRDVGFAYSQANASGGTTQGPSVLKGVNLRIEAGERVAILGKIGSGKSTVLRLLGGLYLPTEGYTEVDGIDLRQIDPADFRAQVGFVAQEPRLFSGSLRDNILLSRAHASTHTLAEVLRLTGLDRVAAAHPRGIDMPVGEGGRMLSGGQRQLVALARCLVTSPKVLLMDEPTSSMDAQSEMQFIAQLKPLVKGRTLVVVTHRPALLELVDRIVVVDAGKVVIDGPKLQVLQALAGGPKPGAALPQQAAQPGVTPGSLNTGLYVGPPGGMGQPAHAGRGPFSVVS</sequence>
<dbReference type="CDD" id="cd18587">
    <property type="entry name" value="ABC_6TM_LapB_like"/>
    <property type="match status" value="1"/>
</dbReference>
<evidence type="ECO:0000256" key="2">
    <source>
        <dbReference type="ARBA" id="ARBA00022475"/>
    </source>
</evidence>
<evidence type="ECO:0000256" key="9">
    <source>
        <dbReference type="SAM" id="MobiDB-lite"/>
    </source>
</evidence>
<evidence type="ECO:0000256" key="5">
    <source>
        <dbReference type="ARBA" id="ARBA00022801"/>
    </source>
</evidence>
<dbReference type="RefSeq" id="WP_305748212.1">
    <property type="nucleotide sequence ID" value="NZ_JAUZEE010000001.1"/>
</dbReference>
<accession>A0ABT9FZM9</accession>
<dbReference type="Gene3D" id="1.20.1560.10">
    <property type="entry name" value="ABC transporter type 1, transmembrane domain"/>
    <property type="match status" value="1"/>
</dbReference>
<dbReference type="SUPFAM" id="SSF52540">
    <property type="entry name" value="P-loop containing nucleoside triphosphate hydrolases"/>
    <property type="match status" value="1"/>
</dbReference>
<evidence type="ECO:0000256" key="8">
    <source>
        <dbReference type="ARBA" id="ARBA00023136"/>
    </source>
</evidence>
<keyword evidence="2" id="KW-1003">Cell membrane</keyword>
<evidence type="ECO:0000313" key="14">
    <source>
        <dbReference type="EMBL" id="MDP4299680.1"/>
    </source>
</evidence>
<organism evidence="14 15">
    <name type="scientific">Leptothrix discophora</name>
    <dbReference type="NCBI Taxonomy" id="89"/>
    <lineage>
        <taxon>Bacteria</taxon>
        <taxon>Pseudomonadati</taxon>
        <taxon>Pseudomonadota</taxon>
        <taxon>Betaproteobacteria</taxon>
        <taxon>Burkholderiales</taxon>
        <taxon>Sphaerotilaceae</taxon>
        <taxon>Leptothrix</taxon>
    </lineage>
</organism>
<evidence type="ECO:0000256" key="10">
    <source>
        <dbReference type="SAM" id="Phobius"/>
    </source>
</evidence>
<dbReference type="InterPro" id="IPR011527">
    <property type="entry name" value="ABC1_TM_dom"/>
</dbReference>
<dbReference type="Gene3D" id="3.90.70.10">
    <property type="entry name" value="Cysteine proteinases"/>
    <property type="match status" value="1"/>
</dbReference>
<name>A0ABT9FZM9_LEPDI</name>
<dbReference type="Gene3D" id="3.40.50.300">
    <property type="entry name" value="P-loop containing nucleotide triphosphate hydrolases"/>
    <property type="match status" value="1"/>
</dbReference>
<keyword evidence="3 10" id="KW-0812">Transmembrane</keyword>
<dbReference type="InterPro" id="IPR003593">
    <property type="entry name" value="AAA+_ATPase"/>
</dbReference>
<dbReference type="EMBL" id="JAUZEE010000001">
    <property type="protein sequence ID" value="MDP4299680.1"/>
    <property type="molecule type" value="Genomic_DNA"/>
</dbReference>
<dbReference type="PANTHER" id="PTHR43394:SF1">
    <property type="entry name" value="ATP-BINDING CASSETTE SUB-FAMILY B MEMBER 10, MITOCHONDRIAL"/>
    <property type="match status" value="1"/>
</dbReference>
<dbReference type="InterPro" id="IPR027417">
    <property type="entry name" value="P-loop_NTPase"/>
</dbReference>
<gene>
    <name evidence="14" type="ORF">Q8X39_03460</name>
</gene>
<comment type="caution">
    <text evidence="14">The sequence shown here is derived from an EMBL/GenBank/DDBJ whole genome shotgun (WGS) entry which is preliminary data.</text>
</comment>
<dbReference type="InterPro" id="IPR003439">
    <property type="entry name" value="ABC_transporter-like_ATP-bd"/>
</dbReference>
<dbReference type="InterPro" id="IPR017750">
    <property type="entry name" value="ATPase_T1SS"/>
</dbReference>
<proteinExistence type="predicted"/>
<evidence type="ECO:0000256" key="1">
    <source>
        <dbReference type="ARBA" id="ARBA00004651"/>
    </source>
</evidence>
<feature type="region of interest" description="Disordered" evidence="9">
    <location>
        <begin position="766"/>
        <end position="786"/>
    </location>
</feature>
<dbReference type="PROSITE" id="PS00211">
    <property type="entry name" value="ABC_TRANSPORTER_1"/>
    <property type="match status" value="1"/>
</dbReference>
<comment type="subcellular location">
    <subcellularLocation>
        <location evidence="1">Cell membrane</location>
        <topology evidence="1">Multi-pass membrane protein</topology>
    </subcellularLocation>
</comment>
<evidence type="ECO:0000259" key="13">
    <source>
        <dbReference type="PROSITE" id="PS50990"/>
    </source>
</evidence>
<feature type="transmembrane region" description="Helical" evidence="10">
    <location>
        <begin position="438"/>
        <end position="463"/>
    </location>
</feature>
<reference evidence="14 15" key="1">
    <citation type="submission" date="2023-08" db="EMBL/GenBank/DDBJ databases">
        <authorList>
            <person name="Roldan D.M."/>
            <person name="Menes R.J."/>
        </authorList>
    </citation>
    <scope>NUCLEOTIDE SEQUENCE [LARGE SCALE GENOMIC DNA]</scope>
    <source>
        <strain evidence="14 15">CCM 2812</strain>
    </source>
</reference>
<dbReference type="InterPro" id="IPR005074">
    <property type="entry name" value="Peptidase_C39"/>
</dbReference>
<dbReference type="InterPro" id="IPR039421">
    <property type="entry name" value="Type_1_exporter"/>
</dbReference>
<feature type="domain" description="ABC transmembrane type-1" evidence="12">
    <location>
        <begin position="188"/>
        <end position="467"/>
    </location>
</feature>
<evidence type="ECO:0000259" key="12">
    <source>
        <dbReference type="PROSITE" id="PS50929"/>
    </source>
</evidence>
<feature type="domain" description="Peptidase C39" evidence="13">
    <location>
        <begin position="21"/>
        <end position="150"/>
    </location>
</feature>
<feature type="transmembrane region" description="Helical" evidence="10">
    <location>
        <begin position="410"/>
        <end position="432"/>
    </location>
</feature>
<keyword evidence="4" id="KW-0547">Nucleotide-binding</keyword>
<evidence type="ECO:0000256" key="4">
    <source>
        <dbReference type="ARBA" id="ARBA00022741"/>
    </source>
</evidence>
<dbReference type="Pfam" id="PF00664">
    <property type="entry name" value="ABC_membrane"/>
    <property type="match status" value="1"/>
</dbReference>
<keyword evidence="7 10" id="KW-1133">Transmembrane helix</keyword>
<dbReference type="PROSITE" id="PS50990">
    <property type="entry name" value="PEPTIDASE_C39"/>
    <property type="match status" value="1"/>
</dbReference>
<keyword evidence="8 10" id="KW-0472">Membrane</keyword>
<dbReference type="Pfam" id="PF00005">
    <property type="entry name" value="ABC_tran"/>
    <property type="match status" value="1"/>
</dbReference>
<keyword evidence="5" id="KW-0378">Hydrolase</keyword>
<dbReference type="NCBIfam" id="TIGR03375">
    <property type="entry name" value="type_I_sec_LssB"/>
    <property type="match status" value="1"/>
</dbReference>
<dbReference type="SUPFAM" id="SSF90123">
    <property type="entry name" value="ABC transporter transmembrane region"/>
    <property type="match status" value="1"/>
</dbReference>